<feature type="region of interest" description="Disordered" evidence="4">
    <location>
        <begin position="223"/>
        <end position="245"/>
    </location>
</feature>
<dbReference type="InterPro" id="IPR051217">
    <property type="entry name" value="Insect_Cuticle_Struc_Prot"/>
</dbReference>
<dbReference type="InterPro" id="IPR031311">
    <property type="entry name" value="CHIT_BIND_RR_consensus"/>
</dbReference>
<dbReference type="PROSITE" id="PS00233">
    <property type="entry name" value="CHIT_BIND_RR_1"/>
    <property type="match status" value="1"/>
</dbReference>
<feature type="region of interest" description="Disordered" evidence="4">
    <location>
        <begin position="269"/>
        <end position="300"/>
    </location>
</feature>
<name>A0A7E5WRX4_TRINI</name>
<dbReference type="GO" id="GO:0042302">
    <property type="term" value="F:structural constituent of cuticle"/>
    <property type="evidence" value="ECO:0007669"/>
    <property type="project" value="UniProtKB-UniRule"/>
</dbReference>
<dbReference type="Proteomes" id="UP000322000">
    <property type="component" value="Chromosome 24"/>
</dbReference>
<dbReference type="GO" id="GO:0031012">
    <property type="term" value="C:extracellular matrix"/>
    <property type="evidence" value="ECO:0007669"/>
    <property type="project" value="TreeGrafter"/>
</dbReference>
<organism evidence="5 6">
    <name type="scientific">Trichoplusia ni</name>
    <name type="common">Cabbage looper</name>
    <dbReference type="NCBI Taxonomy" id="7111"/>
    <lineage>
        <taxon>Eukaryota</taxon>
        <taxon>Metazoa</taxon>
        <taxon>Ecdysozoa</taxon>
        <taxon>Arthropoda</taxon>
        <taxon>Hexapoda</taxon>
        <taxon>Insecta</taxon>
        <taxon>Pterygota</taxon>
        <taxon>Neoptera</taxon>
        <taxon>Endopterygota</taxon>
        <taxon>Lepidoptera</taxon>
        <taxon>Glossata</taxon>
        <taxon>Ditrysia</taxon>
        <taxon>Noctuoidea</taxon>
        <taxon>Noctuidae</taxon>
        <taxon>Plusiinae</taxon>
        <taxon>Trichoplusia</taxon>
    </lineage>
</organism>
<sequence>MFVLLLLLLPEVRADVPTPSSLLNPRNFNHHPFEAVKFVKSRPSKNGPILFPNDAPPPPPTPLIVTSRPLIESIARSELNPNNTQTAQSQLNHVSYVPQYLRRVSNYKPYAYLSSTPVYPFVSTPAPFPDTKRFQGVRDDHFYTDYEEQSVPPLYKADPVNEKQQAYRKPDRPLQQRFKTQSRYGKQEQTPDYAHYDVKDRDSSKDYHHGDNYAFSYTVKDRKTGDDFSHSQQSTGSATNGEYRVRLPDGRMQIVSYTADENGYKADVRYDGHHDNSIDAPETSRERFQSKHPSGDTRIRYNDADIHSHEFPTNQEYPINDRTYTNYELKRPTIVEHKGHNSNQVSVNDFSENNDYIDPSNEGPNEAKSGGLTEHNNEYLEHYIERNALSNEKIDRAHDTDYFHYAEEIPFSKEIKDYSSESNVGYQPHKSKFSVYDDDKSSKSSVKPSYEELKRLFVTNYRRRVPDLTSFVSTLKPNYETTTEKVVVISPKKSNLYTNIRDIVSVTPAPLPYSTPSSYLVSTIANLKSKVNLISRPTLSNQFIEKINKYLTYK</sequence>
<dbReference type="GO" id="GO:0005615">
    <property type="term" value="C:extracellular space"/>
    <property type="evidence" value="ECO:0007669"/>
    <property type="project" value="TreeGrafter"/>
</dbReference>
<dbReference type="InterPro" id="IPR000618">
    <property type="entry name" value="Insect_cuticle"/>
</dbReference>
<feature type="compositionally biased region" description="Polar residues" evidence="4">
    <location>
        <begin position="177"/>
        <end position="190"/>
    </location>
</feature>
<feature type="region of interest" description="Disordered" evidence="4">
    <location>
        <begin position="341"/>
        <end position="372"/>
    </location>
</feature>
<evidence type="ECO:0000256" key="1">
    <source>
        <dbReference type="ARBA" id="ARBA00022460"/>
    </source>
</evidence>
<dbReference type="RefSeq" id="XP_026743548.1">
    <property type="nucleotide sequence ID" value="XM_026887747.1"/>
</dbReference>
<dbReference type="GeneID" id="113505168"/>
<dbReference type="OrthoDB" id="6382199at2759"/>
<dbReference type="InParanoid" id="A0A7E5WRX4"/>
<feature type="compositionally biased region" description="Polar residues" evidence="4">
    <location>
        <begin position="230"/>
        <end position="240"/>
    </location>
</feature>
<feature type="compositionally biased region" description="Polar residues" evidence="4">
    <location>
        <begin position="341"/>
        <end position="354"/>
    </location>
</feature>
<proteinExistence type="predicted"/>
<evidence type="ECO:0000313" key="6">
    <source>
        <dbReference type="RefSeq" id="XP_026743548.1"/>
    </source>
</evidence>
<keyword evidence="5" id="KW-1185">Reference proteome</keyword>
<keyword evidence="1 3" id="KW-0193">Cuticle</keyword>
<protein>
    <submittedName>
        <fullName evidence="6">Uncharacterized protein LOC113505168 isoform X1</fullName>
    </submittedName>
</protein>
<feature type="compositionally biased region" description="Basic and acidic residues" evidence="4">
    <location>
        <begin position="194"/>
        <end position="211"/>
    </location>
</feature>
<keyword evidence="2" id="KW-0732">Signal</keyword>
<accession>A0A7E5WRX4</accession>
<gene>
    <name evidence="6" type="primary">LOC113505168</name>
</gene>
<dbReference type="PANTHER" id="PTHR12236:SF79">
    <property type="entry name" value="CUTICULAR PROTEIN 50CB-RELATED"/>
    <property type="match status" value="1"/>
</dbReference>
<dbReference type="AlphaFoldDB" id="A0A7E5WRX4"/>
<evidence type="ECO:0000256" key="2">
    <source>
        <dbReference type="ARBA" id="ARBA00022729"/>
    </source>
</evidence>
<dbReference type="PANTHER" id="PTHR12236">
    <property type="entry name" value="STRUCTURAL CONTITUENT OF CUTICLE"/>
    <property type="match status" value="1"/>
</dbReference>
<feature type="region of interest" description="Disordered" evidence="4">
    <location>
        <begin position="161"/>
        <end position="211"/>
    </location>
</feature>
<evidence type="ECO:0000256" key="3">
    <source>
        <dbReference type="PROSITE-ProRule" id="PRU00497"/>
    </source>
</evidence>
<reference evidence="6" key="1">
    <citation type="submission" date="2025-08" db="UniProtKB">
        <authorList>
            <consortium name="RefSeq"/>
        </authorList>
    </citation>
    <scope>IDENTIFICATION</scope>
</reference>
<dbReference type="PROSITE" id="PS51155">
    <property type="entry name" value="CHIT_BIND_RR_2"/>
    <property type="match status" value="1"/>
</dbReference>
<feature type="region of interest" description="Disordered" evidence="4">
    <location>
        <begin position="420"/>
        <end position="445"/>
    </location>
</feature>
<evidence type="ECO:0000313" key="5">
    <source>
        <dbReference type="Proteomes" id="UP000322000"/>
    </source>
</evidence>
<dbReference type="CTD" id="100379347"/>
<evidence type="ECO:0000256" key="4">
    <source>
        <dbReference type="SAM" id="MobiDB-lite"/>
    </source>
</evidence>
<dbReference type="KEGG" id="tnl:113505168"/>
<dbReference type="Pfam" id="PF00379">
    <property type="entry name" value="Chitin_bind_4"/>
    <property type="match status" value="1"/>
</dbReference>